<proteinExistence type="predicted"/>
<keyword evidence="1" id="KW-0175">Coiled coil</keyword>
<keyword evidence="3" id="KW-1185">Reference proteome</keyword>
<evidence type="ECO:0000313" key="2">
    <source>
        <dbReference type="EMBL" id="MBC2398877.1"/>
    </source>
</evidence>
<protein>
    <submittedName>
        <fullName evidence="2">ATPase</fullName>
    </submittedName>
</protein>
<name>A0A923J180_CLOTT</name>
<evidence type="ECO:0000256" key="1">
    <source>
        <dbReference type="SAM" id="Coils"/>
    </source>
</evidence>
<feature type="coiled-coil region" evidence="1">
    <location>
        <begin position="55"/>
        <end position="82"/>
    </location>
</feature>
<evidence type="ECO:0000313" key="3">
    <source>
        <dbReference type="Proteomes" id="UP000563151"/>
    </source>
</evidence>
<sequence length="175" mass="20313">MDVMKLLEYLQEIIETSGKVPMTGKIMVDKKEVLEVIDKIINFLPPEFKKAQWILEEKERILGEAIKEAETMKKENIELIKRKIENHDITKEAKIRAQEIIASAQRDAKVMRLGARDYADEVLSGLEKEITKNSEGMLNKLHDEMEQFLIKINSEVNSTSSIIRDNIKELRDMKK</sequence>
<accession>A0A923J180</accession>
<dbReference type="AlphaFoldDB" id="A0A923J180"/>
<dbReference type="EMBL" id="JAAZWO010000019">
    <property type="protein sequence ID" value="MBC2398877.1"/>
    <property type="molecule type" value="Genomic_DNA"/>
</dbReference>
<organism evidence="2 3">
    <name type="scientific">Clostridium tetanomorphum</name>
    <dbReference type="NCBI Taxonomy" id="1553"/>
    <lineage>
        <taxon>Bacteria</taxon>
        <taxon>Bacillati</taxon>
        <taxon>Bacillota</taxon>
        <taxon>Clostridia</taxon>
        <taxon>Eubacteriales</taxon>
        <taxon>Clostridiaceae</taxon>
        <taxon>Clostridium</taxon>
    </lineage>
</organism>
<dbReference type="Proteomes" id="UP000563151">
    <property type="component" value="Unassembled WGS sequence"/>
</dbReference>
<dbReference type="RefSeq" id="WP_035148525.1">
    <property type="nucleotide sequence ID" value="NZ_JAAZWO010000019.1"/>
</dbReference>
<comment type="caution">
    <text evidence="2">The sequence shown here is derived from an EMBL/GenBank/DDBJ whole genome shotgun (WGS) entry which is preliminary data.</text>
</comment>
<reference evidence="2 3" key="1">
    <citation type="submission" date="2020-04" db="EMBL/GenBank/DDBJ databases">
        <title>Genomic insights into acetone-butanol-ethanol (ABE) fermentation by sequencing solventogenic clostridia strains.</title>
        <authorList>
            <person name="Brown S."/>
        </authorList>
    </citation>
    <scope>NUCLEOTIDE SEQUENCE [LARGE SCALE GENOMIC DNA]</scope>
    <source>
        <strain evidence="2 3">DJ011</strain>
    </source>
</reference>
<gene>
    <name evidence="2" type="ORF">HGG79_14005</name>
</gene>